<feature type="transmembrane region" description="Helical" evidence="1">
    <location>
        <begin position="14"/>
        <end position="36"/>
    </location>
</feature>
<proteinExistence type="predicted"/>
<keyword evidence="4" id="KW-1185">Reference proteome</keyword>
<feature type="transmembrane region" description="Helical" evidence="1">
    <location>
        <begin position="48"/>
        <end position="72"/>
    </location>
</feature>
<evidence type="ECO:0000259" key="2">
    <source>
        <dbReference type="Pfam" id="PF20152"/>
    </source>
</evidence>
<keyword evidence="1" id="KW-0472">Membrane</keyword>
<keyword evidence="1" id="KW-0812">Transmembrane</keyword>
<gene>
    <name evidence="3" type="ORF">CPB83DRAFT_903261</name>
</gene>
<feature type="domain" description="DUF6534" evidence="2">
    <location>
        <begin position="178"/>
        <end position="266"/>
    </location>
</feature>
<accession>A0A9P6ERF7</accession>
<comment type="caution">
    <text evidence="3">The sequence shown here is derived from an EMBL/GenBank/DDBJ whole genome shotgun (WGS) entry which is preliminary data.</text>
</comment>
<protein>
    <recommendedName>
        <fullName evidence="2">DUF6534 domain-containing protein</fullName>
    </recommendedName>
</protein>
<dbReference type="Proteomes" id="UP000807306">
    <property type="component" value="Unassembled WGS sequence"/>
</dbReference>
<reference evidence="3" key="1">
    <citation type="submission" date="2020-11" db="EMBL/GenBank/DDBJ databases">
        <authorList>
            <consortium name="DOE Joint Genome Institute"/>
            <person name="Ahrendt S."/>
            <person name="Riley R."/>
            <person name="Andreopoulos W."/>
            <person name="Labutti K."/>
            <person name="Pangilinan J."/>
            <person name="Ruiz-Duenas F.J."/>
            <person name="Barrasa J.M."/>
            <person name="Sanchez-Garcia M."/>
            <person name="Camarero S."/>
            <person name="Miyauchi S."/>
            <person name="Serrano A."/>
            <person name="Linde D."/>
            <person name="Babiker R."/>
            <person name="Drula E."/>
            <person name="Ayuso-Fernandez I."/>
            <person name="Pacheco R."/>
            <person name="Padilla G."/>
            <person name="Ferreira P."/>
            <person name="Barriuso J."/>
            <person name="Kellner H."/>
            <person name="Castanera R."/>
            <person name="Alfaro M."/>
            <person name="Ramirez L."/>
            <person name="Pisabarro A.G."/>
            <person name="Kuo A."/>
            <person name="Tritt A."/>
            <person name="Lipzen A."/>
            <person name="He G."/>
            <person name="Yan M."/>
            <person name="Ng V."/>
            <person name="Cullen D."/>
            <person name="Martin F."/>
            <person name="Rosso M.-N."/>
            <person name="Henrissat B."/>
            <person name="Hibbett D."/>
            <person name="Martinez A.T."/>
            <person name="Grigoriev I.V."/>
        </authorList>
    </citation>
    <scope>NUCLEOTIDE SEQUENCE</scope>
    <source>
        <strain evidence="3">CBS 506.95</strain>
    </source>
</reference>
<dbReference type="EMBL" id="MU157829">
    <property type="protein sequence ID" value="KAF9533319.1"/>
    <property type="molecule type" value="Genomic_DNA"/>
</dbReference>
<sequence>METRPALELMLGPAFLGSIAVSVLFGVMVLQGYIYYSHSQDDSWGLKTLISCLCILEVSRLALILHAMYMLFVRNFGNPGFLTYPIWSMVALAVPGHFIEMLVRWAFAQRIHSFCKSRGLGRLQTIFIPITIGKPLQITLSIVATITGSLFVVERLTLHMTEKANAVSVFLYIHFSCSMGADFIAAAALCTALFQSRTGIKSSRADSIVHILMAFAVNTGLFTGLVTTACFVTYVASPNTLIWMGLLYPKSQLYINSLLASLNARQPLRDNATISHEVQFLSIHVAEGEPLGLQSSENGDDRLFNGGIQYNDVKAPS</sequence>
<dbReference type="PANTHER" id="PTHR40465:SF1">
    <property type="entry name" value="DUF6534 DOMAIN-CONTAINING PROTEIN"/>
    <property type="match status" value="1"/>
</dbReference>
<dbReference type="PANTHER" id="PTHR40465">
    <property type="entry name" value="CHROMOSOME 1, WHOLE GENOME SHOTGUN SEQUENCE"/>
    <property type="match status" value="1"/>
</dbReference>
<evidence type="ECO:0000313" key="3">
    <source>
        <dbReference type="EMBL" id="KAF9533319.1"/>
    </source>
</evidence>
<feature type="transmembrane region" description="Helical" evidence="1">
    <location>
        <begin position="84"/>
        <end position="107"/>
    </location>
</feature>
<keyword evidence="1" id="KW-1133">Transmembrane helix</keyword>
<feature type="transmembrane region" description="Helical" evidence="1">
    <location>
        <begin position="127"/>
        <end position="151"/>
    </location>
</feature>
<feature type="transmembrane region" description="Helical" evidence="1">
    <location>
        <begin position="215"/>
        <end position="235"/>
    </location>
</feature>
<dbReference type="OrthoDB" id="3066090at2759"/>
<dbReference type="AlphaFoldDB" id="A0A9P6ERF7"/>
<evidence type="ECO:0000256" key="1">
    <source>
        <dbReference type="SAM" id="Phobius"/>
    </source>
</evidence>
<feature type="transmembrane region" description="Helical" evidence="1">
    <location>
        <begin position="171"/>
        <end position="194"/>
    </location>
</feature>
<evidence type="ECO:0000313" key="4">
    <source>
        <dbReference type="Proteomes" id="UP000807306"/>
    </source>
</evidence>
<dbReference type="InterPro" id="IPR045339">
    <property type="entry name" value="DUF6534"/>
</dbReference>
<name>A0A9P6ERF7_9AGAR</name>
<dbReference type="Pfam" id="PF20152">
    <property type="entry name" value="DUF6534"/>
    <property type="match status" value="1"/>
</dbReference>
<organism evidence="3 4">
    <name type="scientific">Crepidotus variabilis</name>
    <dbReference type="NCBI Taxonomy" id="179855"/>
    <lineage>
        <taxon>Eukaryota</taxon>
        <taxon>Fungi</taxon>
        <taxon>Dikarya</taxon>
        <taxon>Basidiomycota</taxon>
        <taxon>Agaricomycotina</taxon>
        <taxon>Agaricomycetes</taxon>
        <taxon>Agaricomycetidae</taxon>
        <taxon>Agaricales</taxon>
        <taxon>Agaricineae</taxon>
        <taxon>Crepidotaceae</taxon>
        <taxon>Crepidotus</taxon>
    </lineage>
</organism>